<dbReference type="GO" id="GO:0016780">
    <property type="term" value="F:phosphotransferase activity, for other substituted phosphate groups"/>
    <property type="evidence" value="ECO:0007669"/>
    <property type="project" value="InterPro"/>
</dbReference>
<comment type="subcellular location">
    <subcellularLocation>
        <location evidence="1">Cell membrane</location>
        <topology evidence="1">Multi-pass membrane protein</topology>
    </subcellularLocation>
</comment>
<keyword evidence="3 9" id="KW-0808">Transferase</keyword>
<keyword evidence="7" id="KW-0460">Magnesium</keyword>
<feature type="transmembrane region" description="Helical" evidence="8">
    <location>
        <begin position="213"/>
        <end position="232"/>
    </location>
</feature>
<dbReference type="GO" id="GO:0071555">
    <property type="term" value="P:cell wall organization"/>
    <property type="evidence" value="ECO:0007669"/>
    <property type="project" value="TreeGrafter"/>
</dbReference>
<keyword evidence="2" id="KW-1003">Cell membrane</keyword>
<feature type="transmembrane region" description="Helical" evidence="8">
    <location>
        <begin position="294"/>
        <end position="313"/>
    </location>
</feature>
<dbReference type="InterPro" id="IPR000715">
    <property type="entry name" value="Glycosyl_transferase_4"/>
</dbReference>
<evidence type="ECO:0000313" key="9">
    <source>
        <dbReference type="EMBL" id="NTS30927.1"/>
    </source>
</evidence>
<dbReference type="RefSeq" id="WP_091920219.1">
    <property type="nucleotide sequence ID" value="NZ_JABUMX010000001.1"/>
</dbReference>
<feature type="binding site" evidence="7">
    <location>
        <position position="217"/>
    </location>
    <ligand>
        <name>Mg(2+)</name>
        <dbReference type="ChEBI" id="CHEBI:18420"/>
    </ligand>
</feature>
<feature type="transmembrane region" description="Helical" evidence="8">
    <location>
        <begin position="44"/>
        <end position="64"/>
    </location>
</feature>
<dbReference type="PROSITE" id="PS01348">
    <property type="entry name" value="MRAY_2"/>
    <property type="match status" value="1"/>
</dbReference>
<feature type="transmembrane region" description="Helical" evidence="8">
    <location>
        <begin position="319"/>
        <end position="339"/>
    </location>
</feature>
<name>A0A849VS81_9HYPH</name>
<evidence type="ECO:0000256" key="3">
    <source>
        <dbReference type="ARBA" id="ARBA00022679"/>
    </source>
</evidence>
<dbReference type="EMBL" id="JABUMX010000001">
    <property type="protein sequence ID" value="NTS30927.1"/>
    <property type="molecule type" value="Genomic_DNA"/>
</dbReference>
<dbReference type="PANTHER" id="PTHR22926:SF3">
    <property type="entry name" value="UNDECAPRENYL-PHOSPHATE ALPHA-N-ACETYLGLUCOSAMINYL 1-PHOSPHATE TRANSFERASE"/>
    <property type="match status" value="1"/>
</dbReference>
<feature type="binding site" evidence="7">
    <location>
        <position position="152"/>
    </location>
    <ligand>
        <name>Mg(2+)</name>
        <dbReference type="ChEBI" id="CHEBI:18420"/>
    </ligand>
</feature>
<feature type="transmembrane region" description="Helical" evidence="8">
    <location>
        <begin position="184"/>
        <end position="201"/>
    </location>
</feature>
<evidence type="ECO:0000256" key="5">
    <source>
        <dbReference type="ARBA" id="ARBA00022989"/>
    </source>
</evidence>
<dbReference type="GO" id="GO:0046872">
    <property type="term" value="F:metal ion binding"/>
    <property type="evidence" value="ECO:0007669"/>
    <property type="project" value="UniProtKB-KW"/>
</dbReference>
<dbReference type="InterPro" id="IPR018480">
    <property type="entry name" value="PNAcMuramoyl-5peptid_Trfase_CS"/>
</dbReference>
<comment type="cofactor">
    <cofactor evidence="7">
        <name>Mg(2+)</name>
        <dbReference type="ChEBI" id="CHEBI:18420"/>
    </cofactor>
</comment>
<evidence type="ECO:0000256" key="1">
    <source>
        <dbReference type="ARBA" id="ARBA00004651"/>
    </source>
</evidence>
<organism evidence="9 10">
    <name type="scientific">Phyllobacterium pellucidum</name>
    <dbReference type="NCBI Taxonomy" id="2740464"/>
    <lineage>
        <taxon>Bacteria</taxon>
        <taxon>Pseudomonadati</taxon>
        <taxon>Pseudomonadota</taxon>
        <taxon>Alphaproteobacteria</taxon>
        <taxon>Hyphomicrobiales</taxon>
        <taxon>Phyllobacteriaceae</taxon>
        <taxon>Phyllobacterium</taxon>
    </lineage>
</organism>
<feature type="transmembrane region" description="Helical" evidence="8">
    <location>
        <begin position="99"/>
        <end position="122"/>
    </location>
</feature>
<dbReference type="CDD" id="cd06853">
    <property type="entry name" value="GT_WecA_like"/>
    <property type="match status" value="1"/>
</dbReference>
<dbReference type="Pfam" id="PF00953">
    <property type="entry name" value="Glycos_transf_4"/>
    <property type="match status" value="1"/>
</dbReference>
<dbReference type="GO" id="GO:0009103">
    <property type="term" value="P:lipopolysaccharide biosynthetic process"/>
    <property type="evidence" value="ECO:0007669"/>
    <property type="project" value="TreeGrafter"/>
</dbReference>
<evidence type="ECO:0000256" key="7">
    <source>
        <dbReference type="PIRSR" id="PIRSR600715-1"/>
    </source>
</evidence>
<sequence>MFAWITNCFAALIVSAALVVILKRVSPVFALVDHPDRRKLHDGVVPLCGGIAIFATFALVMMLHDHAPSLPVNFWAGLFVTLVVGITDDRVDLPAVRRLAAQFLVALTLVNPFSGATIVTGIALPPALLAISFPLLTIVAILFVIGLINAWNMIDGVDGLAGGCAAVALLWLSVIAGFKGVTELILPMLVLLAAVGGFLAFNMRSPWLARAKIFLGDAGSTALGAVIAYFIITLSIHANIAFTVLLWIVIVPVIDTLSLIVRRVHAGRSPLAADRWHLHHLLLDRAIPPAKTTLTIVAASAVCGGIGCLGIILGISNLAMTLALVVPFLVHSAFVYATLSGRSTTVQRPLAPVQKISAVSASAIRPDLNLTHTSVQPAKPTRPGILSDAV</sequence>
<evidence type="ECO:0000256" key="8">
    <source>
        <dbReference type="SAM" id="Phobius"/>
    </source>
</evidence>
<proteinExistence type="predicted"/>
<evidence type="ECO:0000256" key="4">
    <source>
        <dbReference type="ARBA" id="ARBA00022692"/>
    </source>
</evidence>
<keyword evidence="7" id="KW-0479">Metal-binding</keyword>
<evidence type="ECO:0000256" key="2">
    <source>
        <dbReference type="ARBA" id="ARBA00022475"/>
    </source>
</evidence>
<keyword evidence="10" id="KW-1185">Reference proteome</keyword>
<gene>
    <name evidence="9" type="ORF">HQ945_06650</name>
</gene>
<feature type="transmembrane region" description="Helical" evidence="8">
    <location>
        <begin position="160"/>
        <end position="178"/>
    </location>
</feature>
<reference evidence="9 10" key="1">
    <citation type="submission" date="2020-05" db="EMBL/GenBank/DDBJ databases">
        <authorList>
            <person name="Kim M.K."/>
        </authorList>
    </citation>
    <scope>NUCLEOTIDE SEQUENCE [LARGE SCALE GENOMIC DNA]</scope>
    <source>
        <strain evidence="9 10">BT25</strain>
    </source>
</reference>
<dbReference type="GO" id="GO:0044038">
    <property type="term" value="P:cell wall macromolecule biosynthetic process"/>
    <property type="evidence" value="ECO:0007669"/>
    <property type="project" value="TreeGrafter"/>
</dbReference>
<evidence type="ECO:0000256" key="6">
    <source>
        <dbReference type="ARBA" id="ARBA00023136"/>
    </source>
</evidence>
<dbReference type="PANTHER" id="PTHR22926">
    <property type="entry name" value="PHOSPHO-N-ACETYLMURAMOYL-PENTAPEPTIDE-TRANSFERASE"/>
    <property type="match status" value="1"/>
</dbReference>
<dbReference type="AlphaFoldDB" id="A0A849VS81"/>
<comment type="caution">
    <text evidence="9">The sequence shown here is derived from an EMBL/GenBank/DDBJ whole genome shotgun (WGS) entry which is preliminary data.</text>
</comment>
<keyword evidence="5 8" id="KW-1133">Transmembrane helix</keyword>
<accession>A0A849VS81</accession>
<dbReference type="Proteomes" id="UP000550508">
    <property type="component" value="Unassembled WGS sequence"/>
</dbReference>
<feature type="transmembrane region" description="Helical" evidence="8">
    <location>
        <begin position="70"/>
        <end position="87"/>
    </location>
</feature>
<keyword evidence="4 8" id="KW-0812">Transmembrane</keyword>
<feature type="transmembrane region" description="Helical" evidence="8">
    <location>
        <begin position="128"/>
        <end position="148"/>
    </location>
</feature>
<keyword evidence="6 8" id="KW-0472">Membrane</keyword>
<dbReference type="GO" id="GO:0005886">
    <property type="term" value="C:plasma membrane"/>
    <property type="evidence" value="ECO:0007669"/>
    <property type="project" value="UniProtKB-SubCell"/>
</dbReference>
<feature type="transmembrane region" description="Helical" evidence="8">
    <location>
        <begin position="238"/>
        <end position="261"/>
    </location>
</feature>
<evidence type="ECO:0000313" key="10">
    <source>
        <dbReference type="Proteomes" id="UP000550508"/>
    </source>
</evidence>
<protein>
    <submittedName>
        <fullName evidence="9">Undecaprenyl/decaprenyl-phosphate alpha-N-acetylglucosaminyl 1-phosphate transferase</fullName>
    </submittedName>
</protein>